<keyword evidence="4 6" id="KW-0223">Dioxygenase</keyword>
<dbReference type="InterPro" id="IPR032710">
    <property type="entry name" value="NTF2-like_dom_sf"/>
</dbReference>
<dbReference type="Gene3D" id="3.10.450.50">
    <property type="match status" value="1"/>
</dbReference>
<evidence type="ECO:0000313" key="7">
    <source>
        <dbReference type="Proteomes" id="UP000547058"/>
    </source>
</evidence>
<evidence type="ECO:0000313" key="6">
    <source>
        <dbReference type="EMBL" id="MBA8682732.1"/>
    </source>
</evidence>
<evidence type="ECO:0000256" key="4">
    <source>
        <dbReference type="ARBA" id="ARBA00022964"/>
    </source>
</evidence>
<dbReference type="RefSeq" id="WP_182339861.1">
    <property type="nucleotide sequence ID" value="NZ_JACGXS010000006.1"/>
</dbReference>
<protein>
    <submittedName>
        <fullName evidence="6">Aromatic-ring-hydroxylating dioxygenase subunit beta</fullName>
    </submittedName>
</protein>
<dbReference type="EMBL" id="JACGXS010000006">
    <property type="protein sequence ID" value="MBA8682732.1"/>
    <property type="molecule type" value="Genomic_DNA"/>
</dbReference>
<evidence type="ECO:0000256" key="5">
    <source>
        <dbReference type="ARBA" id="ARBA00023002"/>
    </source>
</evidence>
<keyword evidence="3" id="KW-0058">Aromatic hydrocarbons catabolism</keyword>
<dbReference type="Proteomes" id="UP000547058">
    <property type="component" value="Unassembled WGS sequence"/>
</dbReference>
<keyword evidence="5" id="KW-0560">Oxidoreductase</keyword>
<comment type="similarity">
    <text evidence="2">Belongs to the bacterial ring-hydroxylating dioxygenase beta subunit family.</text>
</comment>
<organism evidence="6 7">
    <name type="scientific">Stenotrophomonas tumulicola</name>
    <dbReference type="NCBI Taxonomy" id="1685415"/>
    <lineage>
        <taxon>Bacteria</taxon>
        <taxon>Pseudomonadati</taxon>
        <taxon>Pseudomonadota</taxon>
        <taxon>Gammaproteobacteria</taxon>
        <taxon>Lysobacterales</taxon>
        <taxon>Lysobacteraceae</taxon>
        <taxon>Stenotrophomonas</taxon>
    </lineage>
</organism>
<proteinExistence type="inferred from homology"/>
<comment type="caution">
    <text evidence="6">The sequence shown here is derived from an EMBL/GenBank/DDBJ whole genome shotgun (WGS) entry which is preliminary data.</text>
</comment>
<dbReference type="PANTHER" id="PTHR41534">
    <property type="entry name" value="BLR3401 PROTEIN"/>
    <property type="match status" value="1"/>
</dbReference>
<dbReference type="GO" id="GO:0051213">
    <property type="term" value="F:dioxygenase activity"/>
    <property type="evidence" value="ECO:0007669"/>
    <property type="project" value="UniProtKB-KW"/>
</dbReference>
<dbReference type="AlphaFoldDB" id="A0A7W3IIA9"/>
<sequence length="180" mass="20594">MSVVAPLATENTPAPLLPVRNPMLRAEIEDLLYHEAELLDTWKLKEWLALFTEDGTYYVPSTDLSRDASSDTSLFYIADDPVRLRERVVRLMKKTAHAEWPRSRTRHLVSNVRVLAEGDGEIKAAAAFATWRMKHGNTDVYIGSSHYRLRRIDGGLRIVEKRIFLDLESLRPHGRVSILL</sequence>
<evidence type="ECO:0000256" key="3">
    <source>
        <dbReference type="ARBA" id="ARBA00022797"/>
    </source>
</evidence>
<keyword evidence="7" id="KW-1185">Reference proteome</keyword>
<dbReference type="Pfam" id="PF00866">
    <property type="entry name" value="Ring_hydroxyl_B"/>
    <property type="match status" value="1"/>
</dbReference>
<dbReference type="GO" id="GO:0019380">
    <property type="term" value="P:3-phenylpropionate catabolic process"/>
    <property type="evidence" value="ECO:0007669"/>
    <property type="project" value="TreeGrafter"/>
</dbReference>
<evidence type="ECO:0000256" key="1">
    <source>
        <dbReference type="ARBA" id="ARBA00005211"/>
    </source>
</evidence>
<name>A0A7W3IIA9_9GAMM</name>
<dbReference type="SUPFAM" id="SSF54427">
    <property type="entry name" value="NTF2-like"/>
    <property type="match status" value="1"/>
</dbReference>
<dbReference type="InterPro" id="IPR000391">
    <property type="entry name" value="Rng_hydr_dOase-bsu"/>
</dbReference>
<reference evidence="6 7" key="1">
    <citation type="submission" date="2020-08" db="EMBL/GenBank/DDBJ databases">
        <title>Stenotrophomonas tumulicola JCM 30961.</title>
        <authorList>
            <person name="Deng Y."/>
        </authorList>
    </citation>
    <scope>NUCLEOTIDE SEQUENCE [LARGE SCALE GENOMIC DNA]</scope>
    <source>
        <strain evidence="6 7">JCM 30961</strain>
    </source>
</reference>
<dbReference type="CDD" id="cd00667">
    <property type="entry name" value="ring_hydroxylating_dioxygenases_beta"/>
    <property type="match status" value="1"/>
</dbReference>
<gene>
    <name evidence="6" type="ORF">H4O11_13090</name>
</gene>
<accession>A0A7W3IIA9</accession>
<dbReference type="PANTHER" id="PTHR41534:SF2">
    <property type="entry name" value="3-PHENYLPROPIONATE_CINNAMIC ACID DIOXYGENASE SUBUNIT BETA"/>
    <property type="match status" value="1"/>
</dbReference>
<comment type="pathway">
    <text evidence="1">Aromatic compound metabolism.</text>
</comment>
<evidence type="ECO:0000256" key="2">
    <source>
        <dbReference type="ARBA" id="ARBA00009570"/>
    </source>
</evidence>